<sequence length="70" mass="7865">MELNKTPPPEEAGTPSPKTSVEASKNAMASRNLMKMRQKRITRLQVLNTVQYGGRKALGQYRRDGRSVAY</sequence>
<dbReference type="AlphaFoldDB" id="A0A1J9Q829"/>
<dbReference type="VEuPathDB" id="FungiDB:AJ78_07870"/>
<protein>
    <submittedName>
        <fullName evidence="2">Uncharacterized protein</fullName>
    </submittedName>
</protein>
<comment type="caution">
    <text evidence="2">The sequence shown here is derived from an EMBL/GenBank/DDBJ whole genome shotgun (WGS) entry which is preliminary data.</text>
</comment>
<organism evidence="2 3">
    <name type="scientific">Emergomyces pasteurianus Ep9510</name>
    <dbReference type="NCBI Taxonomy" id="1447872"/>
    <lineage>
        <taxon>Eukaryota</taxon>
        <taxon>Fungi</taxon>
        <taxon>Dikarya</taxon>
        <taxon>Ascomycota</taxon>
        <taxon>Pezizomycotina</taxon>
        <taxon>Eurotiomycetes</taxon>
        <taxon>Eurotiomycetidae</taxon>
        <taxon>Onygenales</taxon>
        <taxon>Ajellomycetaceae</taxon>
        <taxon>Emergomyces</taxon>
    </lineage>
</organism>
<dbReference type="EMBL" id="LGRN01000562">
    <property type="protein sequence ID" value="OJD11333.1"/>
    <property type="molecule type" value="Genomic_DNA"/>
</dbReference>
<evidence type="ECO:0000313" key="3">
    <source>
        <dbReference type="Proteomes" id="UP000182235"/>
    </source>
</evidence>
<proteinExistence type="predicted"/>
<keyword evidence="3" id="KW-1185">Reference proteome</keyword>
<dbReference type="Proteomes" id="UP000182235">
    <property type="component" value="Unassembled WGS sequence"/>
</dbReference>
<feature type="region of interest" description="Disordered" evidence="1">
    <location>
        <begin position="1"/>
        <end position="30"/>
    </location>
</feature>
<evidence type="ECO:0000313" key="2">
    <source>
        <dbReference type="EMBL" id="OJD11333.1"/>
    </source>
</evidence>
<evidence type="ECO:0000256" key="1">
    <source>
        <dbReference type="SAM" id="MobiDB-lite"/>
    </source>
</evidence>
<reference evidence="2 3" key="1">
    <citation type="submission" date="2015-07" db="EMBL/GenBank/DDBJ databases">
        <title>Emmonsia species relationships and genome sequence.</title>
        <authorList>
            <consortium name="The Broad Institute Genomics Platform"/>
            <person name="Cuomo C.A."/>
            <person name="Munoz J.F."/>
            <person name="Imamovic A."/>
            <person name="Priest M.E."/>
            <person name="Young S."/>
            <person name="Clay O.K."/>
            <person name="McEwen J.G."/>
        </authorList>
    </citation>
    <scope>NUCLEOTIDE SEQUENCE [LARGE SCALE GENOMIC DNA]</scope>
    <source>
        <strain evidence="2 3">UAMH 9510</strain>
    </source>
</reference>
<name>A0A1J9Q829_9EURO</name>
<feature type="compositionally biased region" description="Polar residues" evidence="1">
    <location>
        <begin position="16"/>
        <end position="29"/>
    </location>
</feature>
<accession>A0A1J9Q829</accession>
<feature type="compositionally biased region" description="Pro residues" evidence="1">
    <location>
        <begin position="1"/>
        <end position="10"/>
    </location>
</feature>
<gene>
    <name evidence="2" type="ORF">AJ78_07870</name>
</gene>